<sequence>MKIEEDLEQKLLTICEEFKLREKAFESLEEIISEGLKSEVHFLNGYERSEIQTIFDEYSYTINKKYSEATIDTRIGLYIFNDIYLDNLEPIGYYILEADFNGEIVDDIFVLEKEKSTKN</sequence>
<proteinExistence type="predicted"/>
<organism evidence="1 2">
    <name type="scientific">Chryseobacterium defluvii</name>
    <dbReference type="NCBI Taxonomy" id="160396"/>
    <lineage>
        <taxon>Bacteria</taxon>
        <taxon>Pseudomonadati</taxon>
        <taxon>Bacteroidota</taxon>
        <taxon>Flavobacteriia</taxon>
        <taxon>Flavobacteriales</taxon>
        <taxon>Weeksellaceae</taxon>
        <taxon>Chryseobacterium group</taxon>
        <taxon>Chryseobacterium</taxon>
    </lineage>
</organism>
<keyword evidence="2" id="KW-1185">Reference proteome</keyword>
<dbReference type="EMBL" id="RBXB01000002">
    <property type="protein sequence ID" value="RKS97427.1"/>
    <property type="molecule type" value="Genomic_DNA"/>
</dbReference>
<evidence type="ECO:0000313" key="1">
    <source>
        <dbReference type="EMBL" id="RKS97427.1"/>
    </source>
</evidence>
<gene>
    <name evidence="1" type="ORF">BCF58_1549</name>
</gene>
<dbReference type="AlphaFoldDB" id="A0A495SB95"/>
<evidence type="ECO:0000313" key="2">
    <source>
        <dbReference type="Proteomes" id="UP000272428"/>
    </source>
</evidence>
<dbReference type="RefSeq" id="WP_121461224.1">
    <property type="nucleotide sequence ID" value="NZ_RBXB01000002.1"/>
</dbReference>
<dbReference type="OrthoDB" id="1255709at2"/>
<accession>A0A495SB95</accession>
<comment type="caution">
    <text evidence="1">The sequence shown here is derived from an EMBL/GenBank/DDBJ whole genome shotgun (WGS) entry which is preliminary data.</text>
</comment>
<name>A0A495SB95_9FLAO</name>
<dbReference type="Proteomes" id="UP000272428">
    <property type="component" value="Unassembled WGS sequence"/>
</dbReference>
<reference evidence="1 2" key="1">
    <citation type="submission" date="2018-10" db="EMBL/GenBank/DDBJ databases">
        <title>Genomic Encyclopedia of Archaeal and Bacterial Type Strains, Phase II (KMG-II): from individual species to whole genera.</title>
        <authorList>
            <person name="Goeker M."/>
        </authorList>
    </citation>
    <scope>NUCLEOTIDE SEQUENCE [LARGE SCALE GENOMIC DNA]</scope>
    <source>
        <strain evidence="1 2">DSM 14219</strain>
    </source>
</reference>
<protein>
    <submittedName>
        <fullName evidence="1">Uncharacterized protein</fullName>
    </submittedName>
</protein>